<evidence type="ECO:0000313" key="1">
    <source>
        <dbReference type="EMBL" id="HJA03867.1"/>
    </source>
</evidence>
<reference evidence="1" key="1">
    <citation type="journal article" date="2021" name="PeerJ">
        <title>Extensive microbial diversity within the chicken gut microbiome revealed by metagenomics and culture.</title>
        <authorList>
            <person name="Gilroy R."/>
            <person name="Ravi A."/>
            <person name="Getino M."/>
            <person name="Pursley I."/>
            <person name="Horton D.L."/>
            <person name="Alikhan N.F."/>
            <person name="Baker D."/>
            <person name="Gharbi K."/>
            <person name="Hall N."/>
            <person name="Watson M."/>
            <person name="Adriaenssens E.M."/>
            <person name="Foster-Nyarko E."/>
            <person name="Jarju S."/>
            <person name="Secka A."/>
            <person name="Antonio M."/>
            <person name="Oren A."/>
            <person name="Chaudhuri R.R."/>
            <person name="La Ragione R."/>
            <person name="Hildebrand F."/>
            <person name="Pallen M.J."/>
        </authorList>
    </citation>
    <scope>NUCLEOTIDE SEQUENCE</scope>
    <source>
        <strain evidence="1">ChiHjej8B7-3636</strain>
    </source>
</reference>
<reference evidence="1" key="2">
    <citation type="submission" date="2021-04" db="EMBL/GenBank/DDBJ databases">
        <authorList>
            <person name="Gilroy R."/>
        </authorList>
    </citation>
    <scope>NUCLEOTIDE SEQUENCE</scope>
    <source>
        <strain evidence="1">ChiHjej8B7-3636</strain>
    </source>
</reference>
<evidence type="ECO:0000313" key="2">
    <source>
        <dbReference type="Proteomes" id="UP000824220"/>
    </source>
</evidence>
<name>A0A9D2H4N9_9MICO</name>
<comment type="caution">
    <text evidence="1">The sequence shown here is derived from an EMBL/GenBank/DDBJ whole genome shotgun (WGS) entry which is preliminary data.</text>
</comment>
<dbReference type="AlphaFoldDB" id="A0A9D2H4N9"/>
<organism evidence="1 2">
    <name type="scientific">Candidatus Microbacterium stercoravium</name>
    <dbReference type="NCBI Taxonomy" id="2838697"/>
    <lineage>
        <taxon>Bacteria</taxon>
        <taxon>Bacillati</taxon>
        <taxon>Actinomycetota</taxon>
        <taxon>Actinomycetes</taxon>
        <taxon>Micrococcales</taxon>
        <taxon>Microbacteriaceae</taxon>
        <taxon>Microbacterium</taxon>
    </lineage>
</organism>
<proteinExistence type="predicted"/>
<protein>
    <submittedName>
        <fullName evidence="1">Uncharacterized protein</fullName>
    </submittedName>
</protein>
<accession>A0A9D2H4N9</accession>
<dbReference type="EMBL" id="DXAM01000046">
    <property type="protein sequence ID" value="HJA03867.1"/>
    <property type="molecule type" value="Genomic_DNA"/>
</dbReference>
<dbReference type="Proteomes" id="UP000824220">
    <property type="component" value="Unassembled WGS sequence"/>
</dbReference>
<gene>
    <name evidence="1" type="ORF">H9800_03290</name>
</gene>
<sequence length="47" mass="5126">MPATTVSVREGSLRRAQLGLDESSASCSARTTRPFDDYAEAYTGWTL</sequence>